<reference evidence="4" key="2">
    <citation type="submission" date="2025-09" db="UniProtKB">
        <authorList>
            <consortium name="Ensembl"/>
        </authorList>
    </citation>
    <scope>IDENTIFICATION</scope>
</reference>
<feature type="domain" description="Nck-associated protein 5 C-terminal" evidence="3">
    <location>
        <begin position="1374"/>
        <end position="1416"/>
    </location>
</feature>
<dbReference type="PANTHER" id="PTHR21740">
    <property type="entry name" value="NCK-ASSOCIATED PROTEIN 5"/>
    <property type="match status" value="1"/>
</dbReference>
<feature type="region of interest" description="Disordered" evidence="2">
    <location>
        <begin position="758"/>
        <end position="787"/>
    </location>
</feature>
<feature type="region of interest" description="Disordered" evidence="2">
    <location>
        <begin position="853"/>
        <end position="918"/>
    </location>
</feature>
<proteinExistence type="predicted"/>
<evidence type="ECO:0000313" key="4">
    <source>
        <dbReference type="Ensembl" id="ENSMMOP00000027888.1"/>
    </source>
</evidence>
<feature type="compositionally biased region" description="Polar residues" evidence="2">
    <location>
        <begin position="570"/>
        <end position="583"/>
    </location>
</feature>
<dbReference type="GO" id="GO:0007019">
    <property type="term" value="P:microtubule depolymerization"/>
    <property type="evidence" value="ECO:0007669"/>
    <property type="project" value="TreeGrafter"/>
</dbReference>
<keyword evidence="1" id="KW-0175">Coiled coil</keyword>
<feature type="compositionally biased region" description="Low complexity" evidence="2">
    <location>
        <begin position="241"/>
        <end position="250"/>
    </location>
</feature>
<sequence length="1614" mass="175164">MVEFIVISMSSFTKKKCVSATKVMTQCSAVKITESSRVLLCFVMKLTRCSLCRMEETVRSLLQNQGILEQTAVNTVDIMKAYKRCHLTFMRRTGLSCHLAQNVMHLSNCVCFLQEQNSALALENESQREQYERCLDEVANQVVQALLTQKDLREECLKLRTRVFDLEQQNRALSILFQQRIKPASDLLLQSSLTWEKRLSLGSSAPSNICTTQEEQRPTRRKESHILEGLRKLQRRKHRSSSTSSQVSKSGFKDCMNSNEGIYSLGIKSSSKGVSKHTHVGRNLAFGGKKFSSDSDDADDELAQSSRGDNIPTKDSWFYCKRLSNSISDSLCSWEGIQDAGGGGDGSSGSVAMKPPSGWRASAFTTPSKRQFSPSDPECPNHLSDVDDSEELNSESADITPQQGERDSRRLSRDAAKLLSQQWLRRDQGRTQSADGRPRPFSLFKELKGAKCTQSEESIFAIFEAEGELVELSQKVARGAAPLNDFQGSKAVSDYTELVVEEKPTRQKSGNSRNYTVHESPEKPSEYQIRSSKPSNSREGSADRLSMQLTPQRKLIKPPSNRINEGHSIPPTNDSAGPKSSGSKIPGRNKPSGSPLRQSKGSTAEPINSGNSGLPGQEKSPSCPTVKTSRFVKTTGTCSQSPKAVSSKLPSRAEWKSSSCGSPHFSRRPAECADNSEQPTRDKHCETSKNKLRSPSPPPPPGRTTSLLIRPNYEGGPPPSYHTSLLQNMQSTLPIKDKDCLDLDAGYGTALSPQKLVDKTSQHLQKSPAMTQTPTKGTSKKNATKDYLPSANSGCALETGNANKSSKNVPPPYIALRGSSIQNSFSSKRGLAHENIHSTVQKTSISLPLSLQDTSQSKTEPQNDKAVVSPPSSVVISPNAAEKASKTRIPMGFKAFLKSPPSNKTNSSIPGKQEKDHINSVSKETVTSSASTQCESLQPVALGSPKVSITEGKGEVQCSLLEEEVHAAELPDEGDICDKVKISSQLFSRSISVTTKPHLKPALGMNGAKARSQSFSTSYTEKPINLLDGPGKIRTQIITKSGERGNSLSRQSSSEVPSVGLAESLVHSPRTRMSHYGGMTGSNSQNILPKSGSKGEGSQAVTSQKKAQSLPSSDRTGVNNTCKPVKVASHPQFQPPSSCVNASQNSATTPNMPDFSREVKTQTDSPIKNQDVEEKKISPTVCTIEEKVMMGIEENLQKCQEQEKVAASEAKQKTAPSLANWFGLRKSKLPALSGKKGDSPKAKDEKKELKIGSVLGGKSDRKKDKKKSDNQHKDSQEGPNLSEMNNKLSSIMDHCNNQMGQIASQIQCSTAFIGKDQFVRELLGRWVEHHHPTCFLSVLRSVFCHFSYFSSFLFLNCVFPASPRHHIPLPVTPGSGCQMRTLDSGIGTFPLPDSVTRASGRHIPKSESSPDGVTAGSPELGQEPPCSHPDPSPPDVKVPSLPQTCLHAPRSIGHSLSDPSMTCSGDAGDVQNHLPRLATSGESRTSLTSVCHLLIRLSIVTARRHVVFVSHKLTCWFSALFPLQKEVGVEKAPMGGAPPGSFGFSLESLNNLNHSGSLYPHLGFSGRGDAGRSGEELPSSSSFSKRAGLDLVGSFSDSLYDSFSSCTSQVSNDV</sequence>
<feature type="compositionally biased region" description="Polar residues" evidence="2">
    <location>
        <begin position="1099"/>
        <end position="1122"/>
    </location>
</feature>
<feature type="coiled-coil region" evidence="1">
    <location>
        <begin position="135"/>
        <end position="169"/>
    </location>
</feature>
<feature type="region of interest" description="Disordered" evidence="2">
    <location>
        <begin position="1040"/>
        <end position="1165"/>
    </location>
</feature>
<dbReference type="STRING" id="94237.ENSMMOP00000027888"/>
<feature type="region of interest" description="Disordered" evidence="2">
    <location>
        <begin position="206"/>
        <end position="253"/>
    </location>
</feature>
<feature type="compositionally biased region" description="Basic and acidic residues" evidence="2">
    <location>
        <begin position="679"/>
        <end position="689"/>
    </location>
</feature>
<keyword evidence="5" id="KW-1185">Reference proteome</keyword>
<feature type="region of interest" description="Disordered" evidence="2">
    <location>
        <begin position="501"/>
        <end position="725"/>
    </location>
</feature>
<dbReference type="Proteomes" id="UP000261620">
    <property type="component" value="Unplaced"/>
</dbReference>
<evidence type="ECO:0000313" key="5">
    <source>
        <dbReference type="Proteomes" id="UP000261620"/>
    </source>
</evidence>
<dbReference type="OMA" id="RRDWAQC"/>
<dbReference type="Ensembl" id="ENSMMOT00000028361.1">
    <property type="protein sequence ID" value="ENSMMOP00000027888.1"/>
    <property type="gene ID" value="ENSMMOG00000021078.1"/>
</dbReference>
<dbReference type="InterPro" id="IPR026163">
    <property type="entry name" value="Nckap5l"/>
</dbReference>
<feature type="region of interest" description="Disordered" evidence="2">
    <location>
        <begin position="340"/>
        <end position="412"/>
    </location>
</feature>
<dbReference type="InterPro" id="IPR032769">
    <property type="entry name" value="NCKAP5_C"/>
</dbReference>
<evidence type="ECO:0000259" key="3">
    <source>
        <dbReference type="Pfam" id="PF15246"/>
    </source>
</evidence>
<reference evidence="4" key="1">
    <citation type="submission" date="2025-08" db="UniProtKB">
        <authorList>
            <consortium name="Ensembl"/>
        </authorList>
    </citation>
    <scope>IDENTIFICATION</scope>
</reference>
<feature type="compositionally biased region" description="Polar residues" evidence="2">
    <location>
        <begin position="528"/>
        <end position="539"/>
    </location>
</feature>
<dbReference type="PANTHER" id="PTHR21740:SF0">
    <property type="entry name" value="NCK-ASSOCIATED PROTEIN 5"/>
    <property type="match status" value="1"/>
</dbReference>
<feature type="compositionally biased region" description="Low complexity" evidence="2">
    <location>
        <begin position="867"/>
        <end position="878"/>
    </location>
</feature>
<feature type="region of interest" description="Disordered" evidence="2">
    <location>
        <begin position="796"/>
        <end position="815"/>
    </location>
</feature>
<feature type="compositionally biased region" description="Polar residues" evidence="2">
    <location>
        <begin position="762"/>
        <end position="781"/>
    </location>
</feature>
<dbReference type="GO" id="GO:0001578">
    <property type="term" value="P:microtubule bundle formation"/>
    <property type="evidence" value="ECO:0007669"/>
    <property type="project" value="TreeGrafter"/>
</dbReference>
<feature type="compositionally biased region" description="Polar residues" evidence="2">
    <location>
        <begin position="363"/>
        <end position="374"/>
    </location>
</feature>
<feature type="domain" description="Nck-associated protein 5 C-terminal" evidence="3">
    <location>
        <begin position="1182"/>
        <end position="1325"/>
    </location>
</feature>
<evidence type="ECO:0000256" key="2">
    <source>
        <dbReference type="SAM" id="MobiDB-lite"/>
    </source>
</evidence>
<accession>A0A3Q3X9Y1</accession>
<protein>
    <recommendedName>
        <fullName evidence="3">Nck-associated protein 5 C-terminal domain-containing protein</fullName>
    </recommendedName>
</protein>
<dbReference type="Pfam" id="PF15246">
    <property type="entry name" value="NCKAP5"/>
    <property type="match status" value="2"/>
</dbReference>
<feature type="region of interest" description="Disordered" evidence="2">
    <location>
        <begin position="1230"/>
        <end position="1284"/>
    </location>
</feature>
<dbReference type="GO" id="GO:0035371">
    <property type="term" value="C:microtubule plus-end"/>
    <property type="evidence" value="ECO:0007669"/>
    <property type="project" value="TreeGrafter"/>
</dbReference>
<feature type="compositionally biased region" description="Basic and acidic residues" evidence="2">
    <location>
        <begin position="1235"/>
        <end position="1250"/>
    </location>
</feature>
<feature type="compositionally biased region" description="Polar residues" evidence="2">
    <location>
        <begin position="394"/>
        <end position="403"/>
    </location>
</feature>
<feature type="compositionally biased region" description="Pro residues" evidence="2">
    <location>
        <begin position="1426"/>
        <end position="1436"/>
    </location>
</feature>
<feature type="compositionally biased region" description="Polar residues" evidence="2">
    <location>
        <begin position="1040"/>
        <end position="1056"/>
    </location>
</feature>
<feature type="compositionally biased region" description="Basic and acidic residues" evidence="2">
    <location>
        <begin position="1258"/>
        <end position="1276"/>
    </location>
</feature>
<feature type="compositionally biased region" description="Polar residues" evidence="2">
    <location>
        <begin position="900"/>
        <end position="910"/>
    </location>
</feature>
<feature type="compositionally biased region" description="Polar residues" evidence="2">
    <location>
        <begin position="1131"/>
        <end position="1151"/>
    </location>
</feature>
<organism evidence="4 5">
    <name type="scientific">Mola mola</name>
    <name type="common">Ocean sunfish</name>
    <name type="synonym">Tetraodon mola</name>
    <dbReference type="NCBI Taxonomy" id="94237"/>
    <lineage>
        <taxon>Eukaryota</taxon>
        <taxon>Metazoa</taxon>
        <taxon>Chordata</taxon>
        <taxon>Craniata</taxon>
        <taxon>Vertebrata</taxon>
        <taxon>Euteleostomi</taxon>
        <taxon>Actinopterygii</taxon>
        <taxon>Neopterygii</taxon>
        <taxon>Teleostei</taxon>
        <taxon>Neoteleostei</taxon>
        <taxon>Acanthomorphata</taxon>
        <taxon>Eupercaria</taxon>
        <taxon>Tetraodontiformes</taxon>
        <taxon>Molidae</taxon>
        <taxon>Mola</taxon>
    </lineage>
</organism>
<feature type="compositionally biased region" description="Polar residues" evidence="2">
    <location>
        <begin position="507"/>
        <end position="517"/>
    </location>
</feature>
<evidence type="ECO:0000256" key="1">
    <source>
        <dbReference type="SAM" id="Coils"/>
    </source>
</evidence>
<feature type="region of interest" description="Disordered" evidence="2">
    <location>
        <begin position="285"/>
        <end position="308"/>
    </location>
</feature>
<feature type="compositionally biased region" description="Polar residues" evidence="2">
    <location>
        <begin position="591"/>
        <end position="644"/>
    </location>
</feature>
<feature type="region of interest" description="Disordered" evidence="2">
    <location>
        <begin position="1388"/>
        <end position="1441"/>
    </location>
</feature>
<name>A0A3Q3X9Y1_MOLML</name>